<feature type="region of interest" description="Disordered" evidence="1">
    <location>
        <begin position="35"/>
        <end position="106"/>
    </location>
</feature>
<dbReference type="PANTHER" id="PTHR48148">
    <property type="entry name" value="KERATINOCYTE PROLINE-RICH PROTEIN"/>
    <property type="match status" value="1"/>
</dbReference>
<dbReference type="EMBL" id="JAPMOS010000087">
    <property type="protein sequence ID" value="KAJ4455958.1"/>
    <property type="molecule type" value="Genomic_DNA"/>
</dbReference>
<feature type="compositionally biased region" description="Pro residues" evidence="1">
    <location>
        <begin position="155"/>
        <end position="171"/>
    </location>
</feature>
<evidence type="ECO:0000313" key="3">
    <source>
        <dbReference type="Proteomes" id="UP001141327"/>
    </source>
</evidence>
<proteinExistence type="predicted"/>
<feature type="region of interest" description="Disordered" evidence="1">
    <location>
        <begin position="145"/>
        <end position="173"/>
    </location>
</feature>
<comment type="caution">
    <text evidence="2">The sequence shown here is derived from an EMBL/GenBank/DDBJ whole genome shotgun (WGS) entry which is preliminary data.</text>
</comment>
<evidence type="ECO:0000313" key="2">
    <source>
        <dbReference type="EMBL" id="KAJ4455958.1"/>
    </source>
</evidence>
<dbReference type="Proteomes" id="UP001141327">
    <property type="component" value="Unassembled WGS sequence"/>
</dbReference>
<gene>
    <name evidence="2" type="ORF">PAPYR_8981</name>
</gene>
<feature type="compositionally biased region" description="Pro residues" evidence="1">
    <location>
        <begin position="373"/>
        <end position="382"/>
    </location>
</feature>
<feature type="compositionally biased region" description="Low complexity" evidence="1">
    <location>
        <begin position="145"/>
        <end position="154"/>
    </location>
</feature>
<evidence type="ECO:0000256" key="1">
    <source>
        <dbReference type="SAM" id="MobiDB-lite"/>
    </source>
</evidence>
<organism evidence="2 3">
    <name type="scientific">Paratrimastix pyriformis</name>
    <dbReference type="NCBI Taxonomy" id="342808"/>
    <lineage>
        <taxon>Eukaryota</taxon>
        <taxon>Metamonada</taxon>
        <taxon>Preaxostyla</taxon>
        <taxon>Paratrimastigidae</taxon>
        <taxon>Paratrimastix</taxon>
    </lineage>
</organism>
<feature type="compositionally biased region" description="Low complexity" evidence="1">
    <location>
        <begin position="45"/>
        <end position="70"/>
    </location>
</feature>
<reference evidence="2" key="1">
    <citation type="journal article" date="2022" name="bioRxiv">
        <title>Genomics of Preaxostyla Flagellates Illuminates Evolutionary Transitions and the Path Towards Mitochondrial Loss.</title>
        <authorList>
            <person name="Novak L.V.F."/>
            <person name="Treitli S.C."/>
            <person name="Pyrih J."/>
            <person name="Halakuc P."/>
            <person name="Pipaliya S.V."/>
            <person name="Vacek V."/>
            <person name="Brzon O."/>
            <person name="Soukal P."/>
            <person name="Eme L."/>
            <person name="Dacks J.B."/>
            <person name="Karnkowska A."/>
            <person name="Elias M."/>
            <person name="Hampl V."/>
        </authorList>
    </citation>
    <scope>NUCLEOTIDE SEQUENCE</scope>
    <source>
        <strain evidence="2">RCP-MX</strain>
    </source>
</reference>
<dbReference type="PANTHER" id="PTHR48148:SF2">
    <property type="entry name" value="PA14 DOMAIN-CONTAINING PROTEIN"/>
    <property type="match status" value="1"/>
</dbReference>
<sequence>MVLLCQSAAPTPLLAILRVPAHLWIVPQYRRRRSVAAPADGQEVAAGGTLSTTPTPTPTPVTLATSAPSSLLHDATAAVPSSPQAPHAPRAPLPSPSGGSSPFLDLESVSPTPLLLGAPPQLILGTSAIIGPPPLVAAAPAAQGLPTTATNQPTAPAPAPAPPPPPPPPPAQSTEPTHCACPCPYVFTSLVSTTSSSSGRDDTCCGCCCCRACAQDTPIQPHFVLSRHDHVQCTLIRYAQDVVGSIGQRPACVLQVAEALRLAWCVSDQHQAVAGLLERRAARLRRGGGGSSEMVVDLGAGDDSIGSAFMDAASAAEAQVAGGGAEDWIAVHLHRLDEGVGVTGGQVVSGGGGGDVGAIMGLRSPVQSSLPPAASPPPPPRPVSRTDSLFDFSDGEPSASPNEDTDGGAATSCPDPIRAYLQQLVAQAPQFARCAGLGLCCAGAPSSTASAQPAAAAEDAMMMDDDDDDDELLGTAVSPWDPETCLTANAASAAAAAATSSSSDRAIIWVAVRQAGEVLNGRLIAGLLARQALEHPECAGLCGALAVQFCRLLLHFWGLGPGVLQPLLSGILVAMHLEPTRPASMAPHLLLAALNQPPLPRPPVAITASPAAAQSLLAHTHDAFCHMAALALRHPPPLDETKGPATAPAQLSLVHITSPQRGGPVLMAPARVDTLCACAFSLAGGLLPPGRQWVRGRWVEVAQAPKALYKQALGTTRPYPTTATPPPLASAHSARSSSAVSEACATGGSGLAVAPSDLMEVMLALPAGMRYEGTHLLDEVRVFVCDALLDALAMRHLQSLDDVMPLPQPRPAAHFRWLRLVGTRTNNGIGNCSLTSRLVQLFRAALPGLAEPADAVRAHLDQLHFSDPIWRSLVSCLPAPPLGTALHLCAPPAVAPLPARPPGALVGAATSWPHACGPLVTLPPRAESGIETHNVLEGVS</sequence>
<feature type="region of interest" description="Disordered" evidence="1">
    <location>
        <begin position="358"/>
        <end position="413"/>
    </location>
</feature>
<accession>A0ABQ8UD16</accession>
<name>A0ABQ8UD16_9EUKA</name>
<protein>
    <submittedName>
        <fullName evidence="2">Uncharacterized protein</fullName>
    </submittedName>
</protein>
<keyword evidence="3" id="KW-1185">Reference proteome</keyword>